<dbReference type="EMBL" id="BARU01033106">
    <property type="protein sequence ID" value="GAH63736.1"/>
    <property type="molecule type" value="Genomic_DNA"/>
</dbReference>
<sequence length="64" mass="7355">REGLNPTHTGYRQLNLHENITLLGKPRSIGPYEFITQLGSRRGYVNVFRLRKPPPDTEQKPPAE</sequence>
<reference evidence="1" key="1">
    <citation type="journal article" date="2014" name="Front. Microbiol.">
        <title>High frequency of phylogenetically diverse reductive dehalogenase-homologous genes in deep subseafloor sedimentary metagenomes.</title>
        <authorList>
            <person name="Kawai M."/>
            <person name="Futagami T."/>
            <person name="Toyoda A."/>
            <person name="Takaki Y."/>
            <person name="Nishi S."/>
            <person name="Hori S."/>
            <person name="Arai W."/>
            <person name="Tsubouchi T."/>
            <person name="Morono Y."/>
            <person name="Uchiyama I."/>
            <person name="Ito T."/>
            <person name="Fujiyama A."/>
            <person name="Inagaki F."/>
            <person name="Takami H."/>
        </authorList>
    </citation>
    <scope>NUCLEOTIDE SEQUENCE</scope>
    <source>
        <strain evidence="1">Expedition CK06-06</strain>
    </source>
</reference>
<proteinExistence type="predicted"/>
<accession>X1H0P5</accession>
<evidence type="ECO:0000313" key="1">
    <source>
        <dbReference type="EMBL" id="GAH63736.1"/>
    </source>
</evidence>
<organism evidence="1">
    <name type="scientific">marine sediment metagenome</name>
    <dbReference type="NCBI Taxonomy" id="412755"/>
    <lineage>
        <taxon>unclassified sequences</taxon>
        <taxon>metagenomes</taxon>
        <taxon>ecological metagenomes</taxon>
    </lineage>
</organism>
<name>X1H0P5_9ZZZZ</name>
<feature type="non-terminal residue" evidence="1">
    <location>
        <position position="1"/>
    </location>
</feature>
<protein>
    <submittedName>
        <fullName evidence="1">Uncharacterized protein</fullName>
    </submittedName>
</protein>
<comment type="caution">
    <text evidence="1">The sequence shown here is derived from an EMBL/GenBank/DDBJ whole genome shotgun (WGS) entry which is preliminary data.</text>
</comment>
<dbReference type="AlphaFoldDB" id="X1H0P5"/>
<gene>
    <name evidence="1" type="ORF">S03H2_52129</name>
</gene>